<evidence type="ECO:0000256" key="1">
    <source>
        <dbReference type="ARBA" id="ARBA00022801"/>
    </source>
</evidence>
<proteinExistence type="predicted"/>
<dbReference type="InterPro" id="IPR050261">
    <property type="entry name" value="FrsA_esterase"/>
</dbReference>
<dbReference type="OrthoDB" id="3647650at2"/>
<protein>
    <submittedName>
        <fullName evidence="2">Dienelactone hydrolase</fullName>
    </submittedName>
</protein>
<dbReference type="GO" id="GO:0052689">
    <property type="term" value="F:carboxylic ester hydrolase activity"/>
    <property type="evidence" value="ECO:0007669"/>
    <property type="project" value="UniProtKB-ARBA"/>
</dbReference>
<keyword evidence="2" id="KW-0614">Plasmid</keyword>
<dbReference type="EMBL" id="CP042265">
    <property type="protein sequence ID" value="QDY71603.1"/>
    <property type="molecule type" value="Genomic_DNA"/>
</dbReference>
<dbReference type="SUPFAM" id="SSF53474">
    <property type="entry name" value="alpha/beta-Hydrolases"/>
    <property type="match status" value="1"/>
</dbReference>
<evidence type="ECO:0000313" key="2">
    <source>
        <dbReference type="EMBL" id="QDY71603.1"/>
    </source>
</evidence>
<accession>A0A5B8J1E6</accession>
<dbReference type="KEGG" id="lit:FPZ52_18200"/>
<dbReference type="Gene3D" id="3.40.50.1820">
    <property type="entry name" value="alpha/beta hydrolase"/>
    <property type="match status" value="1"/>
</dbReference>
<name>A0A5B8J1E6_9RHOB</name>
<dbReference type="AlphaFoldDB" id="A0A5B8J1E6"/>
<reference evidence="2 3" key="1">
    <citation type="submission" date="2019-07" db="EMBL/GenBank/DDBJ databases">
        <title>Litoreibacter alkalisoli sp. nov., isolated from saline-alkaline soil.</title>
        <authorList>
            <person name="Wang S."/>
            <person name="Xu L."/>
            <person name="Xing Y.-T."/>
            <person name="Sun J.-Q."/>
        </authorList>
    </citation>
    <scope>NUCLEOTIDE SEQUENCE [LARGE SCALE GENOMIC DNA]</scope>
    <source>
        <strain evidence="2 3">LN3S51</strain>
        <plasmid evidence="2 3">unnamed4</plasmid>
    </source>
</reference>
<dbReference type="Proteomes" id="UP000318483">
    <property type="component" value="Plasmid unnamed4"/>
</dbReference>
<organism evidence="2 3">
    <name type="scientific">Qingshengfaniella alkalisoli</name>
    <dbReference type="NCBI Taxonomy" id="2599296"/>
    <lineage>
        <taxon>Bacteria</taxon>
        <taxon>Pseudomonadati</taxon>
        <taxon>Pseudomonadota</taxon>
        <taxon>Alphaproteobacteria</taxon>
        <taxon>Rhodobacterales</taxon>
        <taxon>Paracoccaceae</taxon>
        <taxon>Qingshengfaniella</taxon>
    </lineage>
</organism>
<gene>
    <name evidence="2" type="ORF">FPZ52_18200</name>
</gene>
<sequence length="286" mass="30887">MPKVIWWGVLAVGLIVAGVALNTARQAARVSFTVDTPADRTRELARHWQILKPDGDGPFPAAILLSGCDGVHDNMDFWAKEMVADGRVALILDSHAPRKLDKFDSWRLVCSGQILTGAERAGDVAVALKALLDMPDVTNDVVLFGASHGGWSAMEMVGLANSAEVPPGLTEWPQPPDAILTDLAGLVLLYPYCGVLNGTRGENWEVGLPALMVLAENDTIVSTSACLERAEELQAVGAHMETVVIARADHGFDQRDKSALTTLEFNPARREEARTAIRAFLKSIRD</sequence>
<evidence type="ECO:0000313" key="3">
    <source>
        <dbReference type="Proteomes" id="UP000318483"/>
    </source>
</evidence>
<keyword evidence="3" id="KW-1185">Reference proteome</keyword>
<keyword evidence="1 2" id="KW-0378">Hydrolase</keyword>
<dbReference type="InterPro" id="IPR029058">
    <property type="entry name" value="AB_hydrolase_fold"/>
</dbReference>
<dbReference type="PANTHER" id="PTHR22946">
    <property type="entry name" value="DIENELACTONE HYDROLASE DOMAIN-CONTAINING PROTEIN-RELATED"/>
    <property type="match status" value="1"/>
</dbReference>
<dbReference type="RefSeq" id="WP_146367017.1">
    <property type="nucleotide sequence ID" value="NZ_CP042265.1"/>
</dbReference>
<dbReference type="PANTHER" id="PTHR22946:SF9">
    <property type="entry name" value="POLYKETIDE TRANSFERASE AF380"/>
    <property type="match status" value="1"/>
</dbReference>
<geneLocation type="plasmid" evidence="2 3">
    <name>unnamed4</name>
</geneLocation>